<dbReference type="InterPro" id="IPR011057">
    <property type="entry name" value="Mss4-like_sf"/>
</dbReference>
<dbReference type="InterPro" id="IPR002579">
    <property type="entry name" value="Met_Sox_Rdtase_MsrB_dom"/>
</dbReference>
<dbReference type="PANTHER" id="PTHR10173:SF52">
    <property type="entry name" value="METHIONINE-R-SULFOXIDE REDUCTASE B1"/>
    <property type="match status" value="1"/>
</dbReference>
<comment type="cofactor">
    <cofactor evidence="1">
        <name>Zn(2+)</name>
        <dbReference type="ChEBI" id="CHEBI:29105"/>
    </cofactor>
</comment>
<comment type="catalytic activity">
    <reaction evidence="7">
        <text>L-methionyl-[protein] + [thioredoxin]-disulfide + H2O = L-methionyl-(R)-S-oxide-[protein] + [thioredoxin]-dithiol</text>
        <dbReference type="Rhea" id="RHEA:24164"/>
        <dbReference type="Rhea" id="RHEA-COMP:10698"/>
        <dbReference type="Rhea" id="RHEA-COMP:10700"/>
        <dbReference type="Rhea" id="RHEA-COMP:12313"/>
        <dbReference type="Rhea" id="RHEA-COMP:12314"/>
        <dbReference type="ChEBI" id="CHEBI:15377"/>
        <dbReference type="ChEBI" id="CHEBI:16044"/>
        <dbReference type="ChEBI" id="CHEBI:29950"/>
        <dbReference type="ChEBI" id="CHEBI:45764"/>
        <dbReference type="ChEBI" id="CHEBI:50058"/>
        <dbReference type="EC" id="1.8.4.12"/>
    </reaction>
</comment>
<reference evidence="9 10" key="1">
    <citation type="submission" date="2018-03" db="EMBL/GenBank/DDBJ databases">
        <title>Mesoflavibacter sp. HG37 and Mesoflavibacter sp. HG96 sp.nov., two marine bacteria isolated from seawater of Western Pacific Ocean.</title>
        <authorList>
            <person name="Cheng H."/>
            <person name="Wu Y.-H."/>
            <person name="Guo L.-L."/>
            <person name="Xu X.-W."/>
        </authorList>
    </citation>
    <scope>NUCLEOTIDE SEQUENCE [LARGE SCALE GENOMIC DNA]</scope>
    <source>
        <strain evidence="9 10">KCTC 32269</strain>
    </source>
</reference>
<keyword evidence="6" id="KW-0560">Oxidoreductase</keyword>
<dbReference type="EC" id="1.8.4.12" evidence="3"/>
<evidence type="ECO:0000259" key="8">
    <source>
        <dbReference type="PROSITE" id="PS51790"/>
    </source>
</evidence>
<dbReference type="Proteomes" id="UP000238426">
    <property type="component" value="Unassembled WGS sequence"/>
</dbReference>
<feature type="domain" description="MsrB" evidence="8">
    <location>
        <begin position="10"/>
        <end position="130"/>
    </location>
</feature>
<evidence type="ECO:0000313" key="10">
    <source>
        <dbReference type="Proteomes" id="UP000238426"/>
    </source>
</evidence>
<dbReference type="GO" id="GO:0046872">
    <property type="term" value="F:metal ion binding"/>
    <property type="evidence" value="ECO:0007669"/>
    <property type="project" value="UniProtKB-KW"/>
</dbReference>
<evidence type="ECO:0000256" key="3">
    <source>
        <dbReference type="ARBA" id="ARBA00012499"/>
    </source>
</evidence>
<protein>
    <recommendedName>
        <fullName evidence="3">peptide-methionine (R)-S-oxide reductase</fullName>
        <ecNumber evidence="3">1.8.4.12</ecNumber>
    </recommendedName>
</protein>
<dbReference type="GO" id="GO:0005737">
    <property type="term" value="C:cytoplasm"/>
    <property type="evidence" value="ECO:0007669"/>
    <property type="project" value="TreeGrafter"/>
</dbReference>
<name>A0A2T1N9N6_9FLAO</name>
<evidence type="ECO:0000256" key="4">
    <source>
        <dbReference type="ARBA" id="ARBA00022723"/>
    </source>
</evidence>
<keyword evidence="4" id="KW-0479">Metal-binding</keyword>
<dbReference type="NCBIfam" id="TIGR00357">
    <property type="entry name" value="peptide-methionine (R)-S-oxide reductase MsrB"/>
    <property type="match status" value="1"/>
</dbReference>
<comment type="caution">
    <text evidence="9">The sequence shown here is derived from an EMBL/GenBank/DDBJ whole genome shotgun (WGS) entry which is preliminary data.</text>
</comment>
<dbReference type="GO" id="GO:0030091">
    <property type="term" value="P:protein repair"/>
    <property type="evidence" value="ECO:0007669"/>
    <property type="project" value="InterPro"/>
</dbReference>
<dbReference type="AlphaFoldDB" id="A0A2T1N9N6"/>
<evidence type="ECO:0000256" key="1">
    <source>
        <dbReference type="ARBA" id="ARBA00001947"/>
    </source>
</evidence>
<dbReference type="GO" id="GO:0006979">
    <property type="term" value="P:response to oxidative stress"/>
    <property type="evidence" value="ECO:0007669"/>
    <property type="project" value="InterPro"/>
</dbReference>
<dbReference type="GO" id="GO:0033743">
    <property type="term" value="F:peptide-methionine (R)-S-oxide reductase activity"/>
    <property type="evidence" value="ECO:0007669"/>
    <property type="project" value="UniProtKB-EC"/>
</dbReference>
<dbReference type="FunFam" id="2.170.150.20:FF:000001">
    <property type="entry name" value="Peptide methionine sulfoxide reductase MsrB"/>
    <property type="match status" value="1"/>
</dbReference>
<proteinExistence type="inferred from homology"/>
<dbReference type="EMBL" id="PXOQ01000009">
    <property type="protein sequence ID" value="PSG88569.1"/>
    <property type="molecule type" value="Genomic_DNA"/>
</dbReference>
<keyword evidence="10" id="KW-1185">Reference proteome</keyword>
<accession>A0A2T1N9N6</accession>
<dbReference type="RefSeq" id="WP_106463709.1">
    <property type="nucleotide sequence ID" value="NZ_PXOQ01000009.1"/>
</dbReference>
<dbReference type="PANTHER" id="PTHR10173">
    <property type="entry name" value="METHIONINE SULFOXIDE REDUCTASE"/>
    <property type="match status" value="1"/>
</dbReference>
<sequence>MKDYNIKKTDAEWREQLSNEQYRVLRQQGTEMPHTGKYNLHFEDGTYKCAGCNEALFESSSKFESSCGWPSFDEAIKGKVEHILDKSHGMIRTEIVCANCGGHLGHVFNDGPTETGTRFCVNSASIEFKK</sequence>
<dbReference type="PROSITE" id="PS51790">
    <property type="entry name" value="MSRB"/>
    <property type="match status" value="1"/>
</dbReference>
<evidence type="ECO:0000256" key="7">
    <source>
        <dbReference type="ARBA" id="ARBA00048488"/>
    </source>
</evidence>
<evidence type="ECO:0000256" key="2">
    <source>
        <dbReference type="ARBA" id="ARBA00007174"/>
    </source>
</evidence>
<evidence type="ECO:0000256" key="6">
    <source>
        <dbReference type="ARBA" id="ARBA00023002"/>
    </source>
</evidence>
<gene>
    <name evidence="9" type="primary">msrB</name>
    <name evidence="9" type="ORF">C7H52_09755</name>
</gene>
<evidence type="ECO:0000313" key="9">
    <source>
        <dbReference type="EMBL" id="PSG88569.1"/>
    </source>
</evidence>
<comment type="similarity">
    <text evidence="2">Belongs to the MsrB Met sulfoxide reductase family.</text>
</comment>
<dbReference type="Pfam" id="PF01641">
    <property type="entry name" value="SelR"/>
    <property type="match status" value="1"/>
</dbReference>
<dbReference type="InterPro" id="IPR028427">
    <property type="entry name" value="Met_Sox_Rdtase_MsrB"/>
</dbReference>
<evidence type="ECO:0000256" key="5">
    <source>
        <dbReference type="ARBA" id="ARBA00022833"/>
    </source>
</evidence>
<organism evidence="9 10">
    <name type="scientific">Aurantibacter aestuarii</name>
    <dbReference type="NCBI Taxonomy" id="1266046"/>
    <lineage>
        <taxon>Bacteria</taxon>
        <taxon>Pseudomonadati</taxon>
        <taxon>Bacteroidota</taxon>
        <taxon>Flavobacteriia</taxon>
        <taxon>Flavobacteriales</taxon>
        <taxon>Flavobacteriaceae</taxon>
        <taxon>Aurantibacter</taxon>
    </lineage>
</organism>
<dbReference type="OrthoDB" id="4174719at2"/>
<dbReference type="SUPFAM" id="SSF51316">
    <property type="entry name" value="Mss4-like"/>
    <property type="match status" value="1"/>
</dbReference>
<dbReference type="Gene3D" id="2.170.150.20">
    <property type="entry name" value="Peptide methionine sulfoxide reductase"/>
    <property type="match status" value="1"/>
</dbReference>
<keyword evidence="5" id="KW-0862">Zinc</keyword>